<proteinExistence type="predicted"/>
<dbReference type="AlphaFoldDB" id="M7YA18"/>
<organism evidence="2 3">
    <name type="scientific">Mariniradius saccharolyticus AK6</name>
    <dbReference type="NCBI Taxonomy" id="1239962"/>
    <lineage>
        <taxon>Bacteria</taxon>
        <taxon>Pseudomonadati</taxon>
        <taxon>Bacteroidota</taxon>
        <taxon>Cytophagia</taxon>
        <taxon>Cytophagales</taxon>
        <taxon>Cyclobacteriaceae</taxon>
        <taxon>Mariniradius</taxon>
    </lineage>
</organism>
<feature type="signal peptide" evidence="1">
    <location>
        <begin position="1"/>
        <end position="19"/>
    </location>
</feature>
<dbReference type="InParanoid" id="M7YA18"/>
<dbReference type="RefSeq" id="WP_008625198.1">
    <property type="nucleotide sequence ID" value="NZ_AMZY02000007.1"/>
</dbReference>
<name>M7YA18_9BACT</name>
<keyword evidence="1" id="KW-0732">Signal</keyword>
<evidence type="ECO:0008006" key="4">
    <source>
        <dbReference type="Google" id="ProtNLM"/>
    </source>
</evidence>
<dbReference type="EMBL" id="AMZY02000007">
    <property type="protein sequence ID" value="EMS34021.1"/>
    <property type="molecule type" value="Genomic_DNA"/>
</dbReference>
<protein>
    <recommendedName>
        <fullName evidence="4">Outer membrane protein beta-barrel domain-containing protein</fullName>
    </recommendedName>
</protein>
<evidence type="ECO:0000313" key="2">
    <source>
        <dbReference type="EMBL" id="EMS34021.1"/>
    </source>
</evidence>
<sequence length="200" mass="21541">MKLRILILIVLLSTGILSAQESQPRETLLGQNSFKNVGFAVTAGVAGASFDGSSVLVGMSRAGAVFSDKIGIGGFYNLSLNDFVPESETEPNTYMDFRWVGGYVEYTLRAHKKVHFTFPLLIGGAELELDREGASSTQFGEANFLLVEPSALLELNLTKNIRLLAGAGYRFAGDFAYRSIESADISGFSGQIALKLGIFP</sequence>
<accession>M7YA18</accession>
<dbReference type="Proteomes" id="UP000010953">
    <property type="component" value="Unassembled WGS sequence"/>
</dbReference>
<keyword evidence="3" id="KW-1185">Reference proteome</keyword>
<comment type="caution">
    <text evidence="2">The sequence shown here is derived from an EMBL/GenBank/DDBJ whole genome shotgun (WGS) entry which is preliminary data.</text>
</comment>
<dbReference type="STRING" id="1239962.C943_03837"/>
<evidence type="ECO:0000313" key="3">
    <source>
        <dbReference type="Proteomes" id="UP000010953"/>
    </source>
</evidence>
<evidence type="ECO:0000256" key="1">
    <source>
        <dbReference type="SAM" id="SignalP"/>
    </source>
</evidence>
<dbReference type="OrthoDB" id="825661at2"/>
<reference evidence="2" key="1">
    <citation type="submission" date="2013-01" db="EMBL/GenBank/DDBJ databases">
        <title>Genome assembly of Mariniradius saccharolyticus AK6.</title>
        <authorList>
            <person name="Vaidya B."/>
            <person name="Khatri I."/>
            <person name="Tanuku N.R.S."/>
            <person name="Subramanian S."/>
            <person name="Pinnaka A."/>
        </authorList>
    </citation>
    <scope>NUCLEOTIDE SEQUENCE [LARGE SCALE GENOMIC DNA]</scope>
    <source>
        <strain evidence="2">AK6</strain>
    </source>
</reference>
<feature type="chain" id="PRO_5004088563" description="Outer membrane protein beta-barrel domain-containing protein" evidence="1">
    <location>
        <begin position="20"/>
        <end position="200"/>
    </location>
</feature>
<gene>
    <name evidence="2" type="ORF">C943_03837</name>
</gene>